<reference evidence="1" key="1">
    <citation type="submission" date="2021-01" db="EMBL/GenBank/DDBJ databases">
        <authorList>
            <person name="Corre E."/>
            <person name="Pelletier E."/>
            <person name="Niang G."/>
            <person name="Scheremetjew M."/>
            <person name="Finn R."/>
            <person name="Kale V."/>
            <person name="Holt S."/>
            <person name="Cochrane G."/>
            <person name="Meng A."/>
            <person name="Brown T."/>
            <person name="Cohen L."/>
        </authorList>
    </citation>
    <scope>NUCLEOTIDE SEQUENCE</scope>
    <source>
        <strain evidence="1">CCMP 410</strain>
    </source>
</reference>
<dbReference type="AlphaFoldDB" id="A0A7S1UUM4"/>
<gene>
    <name evidence="1" type="ORF">GOCE00092_LOCUS5856</name>
</gene>
<protein>
    <submittedName>
        <fullName evidence="1">Uncharacterized protein</fullName>
    </submittedName>
</protein>
<evidence type="ECO:0000313" key="1">
    <source>
        <dbReference type="EMBL" id="CAD9276947.1"/>
    </source>
</evidence>
<accession>A0A7S1UUM4</accession>
<organism evidence="1">
    <name type="scientific">Grammatophora oceanica</name>
    <dbReference type="NCBI Taxonomy" id="210454"/>
    <lineage>
        <taxon>Eukaryota</taxon>
        <taxon>Sar</taxon>
        <taxon>Stramenopiles</taxon>
        <taxon>Ochrophyta</taxon>
        <taxon>Bacillariophyta</taxon>
        <taxon>Fragilariophyceae</taxon>
        <taxon>Fragilariophycidae</taxon>
        <taxon>Rhabdonematales</taxon>
        <taxon>Grammatophoraceae</taxon>
        <taxon>Grammatophora</taxon>
    </lineage>
</organism>
<dbReference type="EMBL" id="HBGK01011218">
    <property type="protein sequence ID" value="CAD9276947.1"/>
    <property type="molecule type" value="Transcribed_RNA"/>
</dbReference>
<sequence>MWALGNGQADPYEPGQVLNKTSDSQGGVFGLPLGIAADGEAMYPCFCMNYPDTVPAVSESYSVVDPSTINDSYFGNHFYSYSYDIMEKMGQLMSVFQTGSYDYLDMQFVIWHYTDYETRSSPLISLVDGPNPPAPVGVTLMKADNSNYQNFLCYDPTPAFGG</sequence>
<proteinExistence type="predicted"/>
<name>A0A7S1UUM4_9STRA</name>